<evidence type="ECO:0000259" key="2">
    <source>
        <dbReference type="Pfam" id="PF08241"/>
    </source>
</evidence>
<dbReference type="GO" id="GO:0008757">
    <property type="term" value="F:S-adenosylmethionine-dependent methyltransferase activity"/>
    <property type="evidence" value="ECO:0007669"/>
    <property type="project" value="InterPro"/>
</dbReference>
<dbReference type="SUPFAM" id="SSF53335">
    <property type="entry name" value="S-adenosyl-L-methionine-dependent methyltransferases"/>
    <property type="match status" value="1"/>
</dbReference>
<proteinExistence type="predicted"/>
<sequence>MLSTVRKFGRVMRAVSTRDPDQRVRRLYQLPDPSTQFADRSTRYINIGYWADERTTVDGAGEAVAALLADAARFEPGQDILDLGCGYGDQDFLWLKEKSPRVIHALDVTPHQIDGARRRAAEEGVADRLRFQVGTATELPFEDGTFDRVVALDAAQHFNTRTRFFREAFRVLRPGGMIGTVDTIPLDETTPRRTFRATRFSLYRFSVPDENWYDRAGYARRLGAAGFAQASVTSVREHTWEPWFRYWSGIARHPSAHPELPPEVLETVAREWRDTEQIKRELDLLDYVVAVAVKPR</sequence>
<dbReference type="PANTHER" id="PTHR44068">
    <property type="entry name" value="ZGC:194242"/>
    <property type="match status" value="1"/>
</dbReference>
<gene>
    <name evidence="3" type="ORF">BU204_12325</name>
</gene>
<dbReference type="InterPro" id="IPR050447">
    <property type="entry name" value="Erg6_SMT_methyltransf"/>
</dbReference>
<dbReference type="AlphaFoldDB" id="A0A1Q8CS63"/>
<comment type="caution">
    <text evidence="3">The sequence shown here is derived from an EMBL/GenBank/DDBJ whole genome shotgun (WGS) entry which is preliminary data.</text>
</comment>
<evidence type="ECO:0000313" key="3">
    <source>
        <dbReference type="EMBL" id="OLF17177.1"/>
    </source>
</evidence>
<name>A0A1Q8CS63_9PSEU</name>
<protein>
    <recommendedName>
        <fullName evidence="2">Methyltransferase type 11 domain-containing protein</fullName>
    </recommendedName>
</protein>
<dbReference type="STRING" id="1912961.BU204_12325"/>
<dbReference type="InterPro" id="IPR029063">
    <property type="entry name" value="SAM-dependent_MTases_sf"/>
</dbReference>
<dbReference type="Proteomes" id="UP000185596">
    <property type="component" value="Unassembled WGS sequence"/>
</dbReference>
<keyword evidence="4" id="KW-1185">Reference proteome</keyword>
<dbReference type="InterPro" id="IPR013216">
    <property type="entry name" value="Methyltransf_11"/>
</dbReference>
<dbReference type="RefSeq" id="WP_075125776.1">
    <property type="nucleotide sequence ID" value="NZ_MSIE01000019.1"/>
</dbReference>
<feature type="domain" description="Methyltransferase type 11" evidence="2">
    <location>
        <begin position="81"/>
        <end position="178"/>
    </location>
</feature>
<dbReference type="Gene3D" id="3.40.50.150">
    <property type="entry name" value="Vaccinia Virus protein VP39"/>
    <property type="match status" value="1"/>
</dbReference>
<dbReference type="EMBL" id="MSIE01000019">
    <property type="protein sequence ID" value="OLF17177.1"/>
    <property type="molecule type" value="Genomic_DNA"/>
</dbReference>
<evidence type="ECO:0000256" key="1">
    <source>
        <dbReference type="ARBA" id="ARBA00022679"/>
    </source>
</evidence>
<dbReference type="CDD" id="cd02440">
    <property type="entry name" value="AdoMet_MTases"/>
    <property type="match status" value="1"/>
</dbReference>
<evidence type="ECO:0000313" key="4">
    <source>
        <dbReference type="Proteomes" id="UP000185596"/>
    </source>
</evidence>
<dbReference type="PANTHER" id="PTHR44068:SF11">
    <property type="entry name" value="GERANYL DIPHOSPHATE 2-C-METHYLTRANSFERASE"/>
    <property type="match status" value="1"/>
</dbReference>
<organism evidence="3 4">
    <name type="scientific">Actinophytocola xanthii</name>
    <dbReference type="NCBI Taxonomy" id="1912961"/>
    <lineage>
        <taxon>Bacteria</taxon>
        <taxon>Bacillati</taxon>
        <taxon>Actinomycetota</taxon>
        <taxon>Actinomycetes</taxon>
        <taxon>Pseudonocardiales</taxon>
        <taxon>Pseudonocardiaceae</taxon>
    </lineage>
</organism>
<accession>A0A1Q8CS63</accession>
<keyword evidence="1" id="KW-0808">Transferase</keyword>
<dbReference type="OrthoDB" id="9769602at2"/>
<reference evidence="3 4" key="1">
    <citation type="submission" date="2016-12" db="EMBL/GenBank/DDBJ databases">
        <title>The draft genome sequence of Actinophytocola sp. 11-183.</title>
        <authorList>
            <person name="Wang W."/>
            <person name="Yuan L."/>
        </authorList>
    </citation>
    <scope>NUCLEOTIDE SEQUENCE [LARGE SCALE GENOMIC DNA]</scope>
    <source>
        <strain evidence="3 4">11-183</strain>
    </source>
</reference>
<dbReference type="Pfam" id="PF08241">
    <property type="entry name" value="Methyltransf_11"/>
    <property type="match status" value="1"/>
</dbReference>